<accession>A0A3N1KT50</accession>
<dbReference type="RefSeq" id="WP_123693580.1">
    <property type="nucleotide sequence ID" value="NZ_AP019700.1"/>
</dbReference>
<evidence type="ECO:0000256" key="1">
    <source>
        <dbReference type="ARBA" id="ARBA00010062"/>
    </source>
</evidence>
<dbReference type="CDD" id="cd19989">
    <property type="entry name" value="PBP1_SBP-like"/>
    <property type="match status" value="1"/>
</dbReference>
<proteinExistence type="inferred from homology"/>
<organism evidence="7 8">
    <name type="scientific">Stella humosa</name>
    <dbReference type="NCBI Taxonomy" id="94"/>
    <lineage>
        <taxon>Bacteria</taxon>
        <taxon>Pseudomonadati</taxon>
        <taxon>Pseudomonadota</taxon>
        <taxon>Alphaproteobacteria</taxon>
        <taxon>Rhodospirillales</taxon>
        <taxon>Stellaceae</taxon>
        <taxon>Stella</taxon>
    </lineage>
</organism>
<dbReference type="SUPFAM" id="SSF53822">
    <property type="entry name" value="Periplasmic binding protein-like I"/>
    <property type="match status" value="1"/>
</dbReference>
<dbReference type="Pfam" id="PF13458">
    <property type="entry name" value="Peripla_BP_6"/>
    <property type="match status" value="1"/>
</dbReference>
<sequence>MQTVWMRRLGLAAATVLAAAGSTAAQETIKIGVPVALTGTYADLGEQSRRAIMFAVDEINAAGGIRGQKAEARFLDTEAKPDLARRQGEKLALEGYKLLIGTVASGEGLAMGPMLQRWDALYISTINKANQITGSACQPRMFRANRLDASDGAVVTPWLAERKETKWAIMAADIAWGRDSGASFIKSAQANKRTIASENYSPFGTNDFAPYIQKIKDSGAEGLWVALAGRDAINFATQAKQFGLFDSIFTAGVSFVTDNTVKTLGDVSKGIWGIINYSSTLDNPANKKFVADWAKKYPGTEPSNFEGETYIGMQVLLQAIAKAGSSKPADVAKAMEGTTFDTILGKQLMRKEDHQLVGPNFFGYVGEKDGKLKPIVTMSVPPETATPPADAACKMPG</sequence>
<protein>
    <submittedName>
        <fullName evidence="7">Amino acid/amide ABC transporter substrate-binding protein (HAAT family)</fullName>
    </submittedName>
</protein>
<feature type="domain" description="Leucine-binding protein" evidence="6">
    <location>
        <begin position="28"/>
        <end position="366"/>
    </location>
</feature>
<feature type="signal peptide" evidence="5">
    <location>
        <begin position="1"/>
        <end position="24"/>
    </location>
</feature>
<evidence type="ECO:0000256" key="4">
    <source>
        <dbReference type="ARBA" id="ARBA00022970"/>
    </source>
</evidence>
<dbReference type="InterPro" id="IPR051010">
    <property type="entry name" value="BCAA_transport"/>
</dbReference>
<evidence type="ECO:0000256" key="2">
    <source>
        <dbReference type="ARBA" id="ARBA00022448"/>
    </source>
</evidence>
<name>A0A3N1KT50_9PROT</name>
<evidence type="ECO:0000256" key="5">
    <source>
        <dbReference type="SAM" id="SignalP"/>
    </source>
</evidence>
<reference evidence="7 8" key="1">
    <citation type="submission" date="2018-11" db="EMBL/GenBank/DDBJ databases">
        <title>Genomic Encyclopedia of Type Strains, Phase IV (KMG-IV): sequencing the most valuable type-strain genomes for metagenomic binning, comparative biology and taxonomic classification.</title>
        <authorList>
            <person name="Goeker M."/>
        </authorList>
    </citation>
    <scope>NUCLEOTIDE SEQUENCE [LARGE SCALE GENOMIC DNA]</scope>
    <source>
        <strain evidence="7 8">DSM 5900</strain>
    </source>
</reference>
<keyword evidence="3 5" id="KW-0732">Signal</keyword>
<dbReference type="InterPro" id="IPR028082">
    <property type="entry name" value="Peripla_BP_I"/>
</dbReference>
<evidence type="ECO:0000256" key="3">
    <source>
        <dbReference type="ARBA" id="ARBA00022729"/>
    </source>
</evidence>
<feature type="chain" id="PRO_5018144062" evidence="5">
    <location>
        <begin position="25"/>
        <end position="397"/>
    </location>
</feature>
<evidence type="ECO:0000259" key="6">
    <source>
        <dbReference type="Pfam" id="PF13458"/>
    </source>
</evidence>
<dbReference type="Proteomes" id="UP000278222">
    <property type="component" value="Unassembled WGS sequence"/>
</dbReference>
<gene>
    <name evidence="7" type="ORF">EDC65_4410</name>
</gene>
<dbReference type="PRINTS" id="PR00337">
    <property type="entry name" value="LEUILEVALBP"/>
</dbReference>
<dbReference type="Gene3D" id="3.40.50.2300">
    <property type="match status" value="2"/>
</dbReference>
<dbReference type="InterPro" id="IPR028081">
    <property type="entry name" value="Leu-bd"/>
</dbReference>
<dbReference type="InterPro" id="IPR000709">
    <property type="entry name" value="Leu_Ile_Val-bd"/>
</dbReference>
<dbReference type="EMBL" id="RJKX01000016">
    <property type="protein sequence ID" value="ROP83761.1"/>
    <property type="molecule type" value="Genomic_DNA"/>
</dbReference>
<comment type="caution">
    <text evidence="7">The sequence shown here is derived from an EMBL/GenBank/DDBJ whole genome shotgun (WGS) entry which is preliminary data.</text>
</comment>
<dbReference type="OrthoDB" id="6083760at2"/>
<dbReference type="GO" id="GO:0006865">
    <property type="term" value="P:amino acid transport"/>
    <property type="evidence" value="ECO:0007669"/>
    <property type="project" value="UniProtKB-KW"/>
</dbReference>
<keyword evidence="2" id="KW-0813">Transport</keyword>
<evidence type="ECO:0000313" key="8">
    <source>
        <dbReference type="Proteomes" id="UP000278222"/>
    </source>
</evidence>
<keyword evidence="8" id="KW-1185">Reference proteome</keyword>
<dbReference type="AlphaFoldDB" id="A0A3N1KT50"/>
<dbReference type="PANTHER" id="PTHR30483:SF37">
    <property type="entry name" value="ABC TRANSPORTER SUBSTRATE-BINDING PROTEIN"/>
    <property type="match status" value="1"/>
</dbReference>
<dbReference type="PANTHER" id="PTHR30483">
    <property type="entry name" value="LEUCINE-SPECIFIC-BINDING PROTEIN"/>
    <property type="match status" value="1"/>
</dbReference>
<keyword evidence="4" id="KW-0029">Amino-acid transport</keyword>
<evidence type="ECO:0000313" key="7">
    <source>
        <dbReference type="EMBL" id="ROP83761.1"/>
    </source>
</evidence>
<comment type="similarity">
    <text evidence="1">Belongs to the leucine-binding protein family.</text>
</comment>